<feature type="domain" description="ABC transmembrane type-1" evidence="12">
    <location>
        <begin position="21"/>
        <end position="312"/>
    </location>
</feature>
<reference evidence="13 14" key="1">
    <citation type="submission" date="2015-05" db="EMBL/GenBank/DDBJ databases">
        <title>Complete genome sequence of Corynebacterium epidermidicanis DSM 45586, isolated from the skin of a dog suffering from pruritus.</title>
        <authorList>
            <person name="Ruckert C."/>
            <person name="Albersmeier A."/>
            <person name="Winkler A."/>
            <person name="Tauch A."/>
        </authorList>
    </citation>
    <scope>NUCLEOTIDE SEQUENCE [LARGE SCALE GENOMIC DNA]</scope>
    <source>
        <strain evidence="13 14">DSM 45586</strain>
    </source>
</reference>
<comment type="subcellular location">
    <subcellularLocation>
        <location evidence="1">Cell membrane</location>
        <topology evidence="1">Multi-pass membrane protein</topology>
    </subcellularLocation>
</comment>
<dbReference type="GO" id="GO:0016887">
    <property type="term" value="F:ATP hydrolysis activity"/>
    <property type="evidence" value="ECO:0007669"/>
    <property type="project" value="InterPro"/>
</dbReference>
<feature type="domain" description="ABC transporter" evidence="11">
    <location>
        <begin position="346"/>
        <end position="582"/>
    </location>
</feature>
<dbReference type="GO" id="GO:0005737">
    <property type="term" value="C:cytoplasm"/>
    <property type="evidence" value="ECO:0007669"/>
    <property type="project" value="UniProtKB-ARBA"/>
</dbReference>
<keyword evidence="2" id="KW-0813">Transport</keyword>
<dbReference type="SUPFAM" id="SSF90123">
    <property type="entry name" value="ABC transporter transmembrane region"/>
    <property type="match status" value="2"/>
</dbReference>
<evidence type="ECO:0000256" key="8">
    <source>
        <dbReference type="ARBA" id="ARBA00023136"/>
    </source>
</evidence>
<feature type="transmembrane region" description="Helical" evidence="10">
    <location>
        <begin position="283"/>
        <end position="303"/>
    </location>
</feature>
<evidence type="ECO:0000313" key="13">
    <source>
        <dbReference type="EMBL" id="AKK02837.1"/>
    </source>
</evidence>
<dbReference type="InterPro" id="IPR039421">
    <property type="entry name" value="Type_1_exporter"/>
</dbReference>
<dbReference type="GO" id="GO:0015421">
    <property type="term" value="F:ABC-type oligopeptide transporter activity"/>
    <property type="evidence" value="ECO:0007669"/>
    <property type="project" value="TreeGrafter"/>
</dbReference>
<dbReference type="FunFam" id="3.40.50.300:FF:000299">
    <property type="entry name" value="ABC transporter ATP-binding protein/permease"/>
    <property type="match status" value="1"/>
</dbReference>
<evidence type="ECO:0000313" key="14">
    <source>
        <dbReference type="Proteomes" id="UP000035368"/>
    </source>
</evidence>
<evidence type="ECO:0000256" key="2">
    <source>
        <dbReference type="ARBA" id="ARBA00022448"/>
    </source>
</evidence>
<dbReference type="Gene3D" id="3.40.50.300">
    <property type="entry name" value="P-loop containing nucleotide triphosphate hydrolases"/>
    <property type="match status" value="2"/>
</dbReference>
<feature type="transmembrane region" description="Helical" evidence="10">
    <location>
        <begin position="837"/>
        <end position="858"/>
    </location>
</feature>
<dbReference type="PROSITE" id="PS50929">
    <property type="entry name" value="ABC_TM1F"/>
    <property type="match status" value="2"/>
</dbReference>
<keyword evidence="8 10" id="KW-0472">Membrane</keyword>
<dbReference type="PROSITE" id="PS00211">
    <property type="entry name" value="ABC_TRANSPORTER_1"/>
    <property type="match status" value="1"/>
</dbReference>
<dbReference type="PROSITE" id="PS50893">
    <property type="entry name" value="ABC_TRANSPORTER_2"/>
    <property type="match status" value="2"/>
</dbReference>
<evidence type="ECO:0000259" key="11">
    <source>
        <dbReference type="PROSITE" id="PS50893"/>
    </source>
</evidence>
<dbReference type="STRING" id="1050174.CEPID_04835"/>
<evidence type="ECO:0000256" key="1">
    <source>
        <dbReference type="ARBA" id="ARBA00004651"/>
    </source>
</evidence>
<keyword evidence="14" id="KW-1185">Reference proteome</keyword>
<feature type="transmembrane region" description="Helical" evidence="10">
    <location>
        <begin position="169"/>
        <end position="185"/>
    </location>
</feature>
<keyword evidence="4 10" id="KW-0812">Transmembrane</keyword>
<dbReference type="CDD" id="cd18543">
    <property type="entry name" value="ABC_6TM_Rv0194_D1_like"/>
    <property type="match status" value="1"/>
</dbReference>
<dbReference type="InterPro" id="IPR036640">
    <property type="entry name" value="ABC1_TM_sf"/>
</dbReference>
<evidence type="ECO:0000256" key="5">
    <source>
        <dbReference type="ARBA" id="ARBA00022741"/>
    </source>
</evidence>
<dbReference type="InterPro" id="IPR011527">
    <property type="entry name" value="ABC1_TM_dom"/>
</dbReference>
<feature type="transmembrane region" description="Helical" evidence="10">
    <location>
        <begin position="695"/>
        <end position="714"/>
    </location>
</feature>
<dbReference type="Pfam" id="PF00005">
    <property type="entry name" value="ABC_tran"/>
    <property type="match status" value="2"/>
</dbReference>
<dbReference type="Proteomes" id="UP000035368">
    <property type="component" value="Chromosome"/>
</dbReference>
<dbReference type="PATRIC" id="fig|1050174.4.peg.980"/>
<dbReference type="GO" id="GO:0005524">
    <property type="term" value="F:ATP binding"/>
    <property type="evidence" value="ECO:0007669"/>
    <property type="project" value="UniProtKB-KW"/>
</dbReference>
<keyword evidence="7 10" id="KW-1133">Transmembrane helix</keyword>
<dbReference type="GO" id="GO:0005886">
    <property type="term" value="C:plasma membrane"/>
    <property type="evidence" value="ECO:0007669"/>
    <property type="project" value="UniProtKB-SubCell"/>
</dbReference>
<dbReference type="RefSeq" id="WP_047239961.1">
    <property type="nucleotide sequence ID" value="NZ_CP011541.1"/>
</dbReference>
<evidence type="ECO:0000256" key="10">
    <source>
        <dbReference type="SAM" id="Phobius"/>
    </source>
</evidence>
<dbReference type="Gene3D" id="1.20.1560.10">
    <property type="entry name" value="ABC transporter type 1, transmembrane domain"/>
    <property type="match status" value="2"/>
</dbReference>
<dbReference type="InterPro" id="IPR027417">
    <property type="entry name" value="P-loop_NTPase"/>
</dbReference>
<evidence type="ECO:0000256" key="9">
    <source>
        <dbReference type="ARBA" id="ARBA00061644"/>
    </source>
</evidence>
<dbReference type="SMART" id="SM00382">
    <property type="entry name" value="AAA"/>
    <property type="match status" value="2"/>
</dbReference>
<feature type="domain" description="ABC transporter" evidence="11">
    <location>
        <begin position="1015"/>
        <end position="1250"/>
    </location>
</feature>
<sequence length="1252" mass="134548">MRSLRLHDLWQIVKQFPLAAVAATIATIGVVAFESLIPLLTGNAVDVATGSSVGGASARLLPSLNPLTAILVVLVATALARFAMQFLRRYTAGLLSINVQHELRLRVLDTLQRLDGPGQDRIRVGQIVSRSISDINMVQGLVAMLPLAVGHLLKLVLTIAIMLWLSPKLALVALAALPIIMWGAVSSRKPLFAATWSAQQEAANIATHVEETVTGVRVVKAFAQEDRETDRMEDLGRSLYAQRMRAARMTARFQPMLDQLPQLALVVNVALGGWLALQGVISIGTFVAFSAYLSSLTGVARMLSGMVLRINMAASSVARVFEVLDLRPDIAEPTNPRTLPGGPIGLALDSVTFSDQGRRVLNDLTFRAKPGETLALVGPPGSGKTMAVQLLGKFYEPETGTISLTSGSESIDYREVTKAELRRAVITVFDEAFLFSASIRENITMGGEYSQAELEAVARAAQAHEFITDLPGGYEEVVGERGLTLSGGQRQRIALARALLARPRVLILDDATSAIDATTEARIYDALRRDFTDVTIIAVAHRHSTLELADQIALLEGGHVTAFGTLAHMRSNARFSHLMDLNFQETTVEGLPFDDGEEPPFVQLWPEQSSHVEGEVPAMSAATMRSVASATGPGGGGNRGGGPGGMMASLPATPELLADVAKLPPALEQPRIDAHHARTDRSPFRLRPLFRQVRWLILATMACLCAGVAADLAFPTLVRHAIDKGVIAHDATQLWIVAGIGAFVVFASWGVAVAQTILTARTGERLLFSLRLRSYAHLNRLSMDYFERTMSGRIMTRMTTDIDALSSFLQTGLAQAIVSLSTLIGITAMLLATDATLALVALSSLPILIIATAVFRHISSRLYTLSREQISTVNALFQENISGVRIAQTHGMQAHSRRIFAGFAEQYRVSRIQSQTAVAIYFPGINMLSELASAAVLGVGAHQVLRGEISPGILVAFIMYMGLLFGPIQQLSQLFDGYQQAQVGFTRIRELLETQPTVVDKGTQGGAHEAAGGTIDLDRVTFAYGPDQAPVTEDFSLTIAPGTTLALVGATGAGKSTTIKLLARFYDPIKGEVRARGTDLRSFLLQEWRAAVGQVPQEAHLFSGTIAENIAYGRPEATEAEITDAARRVGALTAIAAIPGGFKHEVGERGRGLSSGQRQLIALARAEMIEPRLMLLDEATATLDPATEATILNAADRLTSSRTSVIVAHRLATAARADRILVIDKGRIIEDGTHASLLNSGGRYAEMWNAHT</sequence>
<dbReference type="CDD" id="cd18546">
    <property type="entry name" value="ABC_6TM_Rv0194_D2_like"/>
    <property type="match status" value="1"/>
</dbReference>
<accession>A0A0G3GVF2</accession>
<dbReference type="FunFam" id="3.40.50.300:FF:000604">
    <property type="entry name" value="ABC transporter B family member 28"/>
    <property type="match status" value="1"/>
</dbReference>
<evidence type="ECO:0000256" key="7">
    <source>
        <dbReference type="ARBA" id="ARBA00022989"/>
    </source>
</evidence>
<proteinExistence type="inferred from homology"/>
<feature type="transmembrane region" description="Helical" evidence="10">
    <location>
        <begin position="67"/>
        <end position="84"/>
    </location>
</feature>
<dbReference type="AlphaFoldDB" id="A0A0G3GVF2"/>
<gene>
    <name evidence="13" type="ORF">CEPID_04835</name>
</gene>
<keyword evidence="6" id="KW-0067">ATP-binding</keyword>
<feature type="transmembrane region" description="Helical" evidence="10">
    <location>
        <begin position="918"/>
        <end position="937"/>
    </location>
</feature>
<evidence type="ECO:0000259" key="12">
    <source>
        <dbReference type="PROSITE" id="PS50929"/>
    </source>
</evidence>
<feature type="transmembrane region" description="Helical" evidence="10">
    <location>
        <begin position="949"/>
        <end position="968"/>
    </location>
</feature>
<feature type="transmembrane region" description="Helical" evidence="10">
    <location>
        <begin position="12"/>
        <end position="33"/>
    </location>
</feature>
<keyword evidence="5" id="KW-0547">Nucleotide-binding</keyword>
<dbReference type="EMBL" id="CP011541">
    <property type="protein sequence ID" value="AKK02837.1"/>
    <property type="molecule type" value="Genomic_DNA"/>
</dbReference>
<dbReference type="PANTHER" id="PTHR43394:SF1">
    <property type="entry name" value="ATP-BINDING CASSETTE SUB-FAMILY B MEMBER 10, MITOCHONDRIAL"/>
    <property type="match status" value="1"/>
</dbReference>
<name>A0A0G3GVF2_9CORY</name>
<dbReference type="PANTHER" id="PTHR43394">
    <property type="entry name" value="ATP-DEPENDENT PERMEASE MDL1, MITOCHONDRIAL"/>
    <property type="match status" value="1"/>
</dbReference>
<evidence type="ECO:0000256" key="6">
    <source>
        <dbReference type="ARBA" id="ARBA00022840"/>
    </source>
</evidence>
<organism evidence="13 14">
    <name type="scientific">Corynebacterium epidermidicanis</name>
    <dbReference type="NCBI Taxonomy" id="1050174"/>
    <lineage>
        <taxon>Bacteria</taxon>
        <taxon>Bacillati</taxon>
        <taxon>Actinomycetota</taxon>
        <taxon>Actinomycetes</taxon>
        <taxon>Mycobacteriales</taxon>
        <taxon>Corynebacteriaceae</taxon>
        <taxon>Corynebacterium</taxon>
    </lineage>
</organism>
<keyword evidence="3" id="KW-1003">Cell membrane</keyword>
<dbReference type="InterPro" id="IPR017871">
    <property type="entry name" value="ABC_transporter-like_CS"/>
</dbReference>
<dbReference type="InterPro" id="IPR003593">
    <property type="entry name" value="AAA+_ATPase"/>
</dbReference>
<feature type="domain" description="ABC transmembrane type-1" evidence="12">
    <location>
        <begin position="698"/>
        <end position="980"/>
    </location>
</feature>
<dbReference type="InterPro" id="IPR003439">
    <property type="entry name" value="ABC_transporter-like_ATP-bd"/>
</dbReference>
<feature type="transmembrane region" description="Helical" evidence="10">
    <location>
        <begin position="807"/>
        <end position="831"/>
    </location>
</feature>
<feature type="transmembrane region" description="Helical" evidence="10">
    <location>
        <begin position="734"/>
        <end position="758"/>
    </location>
</feature>
<dbReference type="OrthoDB" id="9806127at2"/>
<dbReference type="SUPFAM" id="SSF52540">
    <property type="entry name" value="P-loop containing nucleoside triphosphate hydrolases"/>
    <property type="match status" value="2"/>
</dbReference>
<dbReference type="Pfam" id="PF00664">
    <property type="entry name" value="ABC_membrane"/>
    <property type="match status" value="2"/>
</dbReference>
<evidence type="ECO:0000256" key="3">
    <source>
        <dbReference type="ARBA" id="ARBA00022475"/>
    </source>
</evidence>
<protein>
    <submittedName>
        <fullName evidence="13">ABC-type multidrug transport system, ATPase and permease component</fullName>
    </submittedName>
</protein>
<evidence type="ECO:0000256" key="4">
    <source>
        <dbReference type="ARBA" id="ARBA00022692"/>
    </source>
</evidence>
<dbReference type="KEGG" id="cei:CEPID_04835"/>
<comment type="similarity">
    <text evidence="9">Belongs to the ABC transporter superfamily. Lipid exporter (TC 3.A.1.106) family.</text>
</comment>